<dbReference type="InterPro" id="IPR017871">
    <property type="entry name" value="ABC_transporter-like_CS"/>
</dbReference>
<keyword evidence="3 5" id="KW-0067">ATP-binding</keyword>
<dbReference type="AlphaFoldDB" id="A0AAU0UJG5"/>
<gene>
    <name evidence="5" type="ORF">MFMK1_001251</name>
</gene>
<keyword evidence="6" id="KW-1185">Reference proteome</keyword>
<dbReference type="RefSeq" id="WP_366924287.1">
    <property type="nucleotide sequence ID" value="NZ_CP121694.1"/>
</dbReference>
<name>A0AAU0UJG5_9FIRM</name>
<protein>
    <submittedName>
        <fullName evidence="5">ABC transporter ATP-binding protein</fullName>
    </submittedName>
</protein>
<evidence type="ECO:0000313" key="5">
    <source>
        <dbReference type="EMBL" id="WRO21443.1"/>
    </source>
</evidence>
<proteinExistence type="predicted"/>
<organism evidence="5 6">
    <name type="scientific">Metallumcola ferriviriculae</name>
    <dbReference type="NCBI Taxonomy" id="3039180"/>
    <lineage>
        <taxon>Bacteria</taxon>
        <taxon>Bacillati</taxon>
        <taxon>Bacillota</taxon>
        <taxon>Clostridia</taxon>
        <taxon>Neomoorellales</taxon>
        <taxon>Desulfitibacteraceae</taxon>
        <taxon>Metallumcola</taxon>
    </lineage>
</organism>
<dbReference type="Proteomes" id="UP001329915">
    <property type="component" value="Chromosome"/>
</dbReference>
<evidence type="ECO:0000313" key="6">
    <source>
        <dbReference type="Proteomes" id="UP001329915"/>
    </source>
</evidence>
<dbReference type="PROSITE" id="PS00211">
    <property type="entry name" value="ABC_TRANSPORTER_1"/>
    <property type="match status" value="1"/>
</dbReference>
<dbReference type="EMBL" id="CP121694">
    <property type="protein sequence ID" value="WRO21443.1"/>
    <property type="molecule type" value="Genomic_DNA"/>
</dbReference>
<evidence type="ECO:0000256" key="3">
    <source>
        <dbReference type="ARBA" id="ARBA00022840"/>
    </source>
</evidence>
<dbReference type="InterPro" id="IPR027417">
    <property type="entry name" value="P-loop_NTPase"/>
</dbReference>
<accession>A0AAU0UJG5</accession>
<dbReference type="GO" id="GO:0016887">
    <property type="term" value="F:ATP hydrolysis activity"/>
    <property type="evidence" value="ECO:0007669"/>
    <property type="project" value="InterPro"/>
</dbReference>
<dbReference type="PROSITE" id="PS50893">
    <property type="entry name" value="ABC_TRANSPORTER_2"/>
    <property type="match status" value="1"/>
</dbReference>
<dbReference type="InterPro" id="IPR017911">
    <property type="entry name" value="MacB-like_ATP-bd"/>
</dbReference>
<evidence type="ECO:0000256" key="2">
    <source>
        <dbReference type="ARBA" id="ARBA00022741"/>
    </source>
</evidence>
<sequence>MLEVKNVTKVYNSGVVQFEALKGVSLTVAKGEFVAIIGPSGSGKSTFMNILGCLDTPTTGKYYFEDTEVSNFTEEQLALIRNKKIGFIFQKFNLLPRINAYENVELPLVYMGLNSKERRERTLSSLERVGLREWARHKPAELSGGQQQRVAIARALAGDPPLILADEPTGNLDSKSGEEVMEILKNLNDNGRTVLLITHDLEVAANAKRSISIQDGLIIEGGVTSG</sequence>
<dbReference type="CDD" id="cd03255">
    <property type="entry name" value="ABC_MJ0796_LolCDE_FtsE"/>
    <property type="match status" value="1"/>
</dbReference>
<dbReference type="FunFam" id="3.40.50.300:FF:000032">
    <property type="entry name" value="Export ABC transporter ATP-binding protein"/>
    <property type="match status" value="1"/>
</dbReference>
<dbReference type="KEGG" id="dbc:MFMK1_001251"/>
<dbReference type="InterPro" id="IPR003439">
    <property type="entry name" value="ABC_transporter-like_ATP-bd"/>
</dbReference>
<dbReference type="InterPro" id="IPR003593">
    <property type="entry name" value="AAA+_ATPase"/>
</dbReference>
<dbReference type="InterPro" id="IPR015854">
    <property type="entry name" value="ABC_transpr_LolD-like"/>
</dbReference>
<dbReference type="GO" id="GO:0005524">
    <property type="term" value="F:ATP binding"/>
    <property type="evidence" value="ECO:0007669"/>
    <property type="project" value="UniProtKB-KW"/>
</dbReference>
<dbReference type="PANTHER" id="PTHR24220:SF86">
    <property type="entry name" value="ABC TRANSPORTER ABCH.1"/>
    <property type="match status" value="1"/>
</dbReference>
<dbReference type="PANTHER" id="PTHR24220">
    <property type="entry name" value="IMPORT ATP-BINDING PROTEIN"/>
    <property type="match status" value="1"/>
</dbReference>
<evidence type="ECO:0000259" key="4">
    <source>
        <dbReference type="PROSITE" id="PS50893"/>
    </source>
</evidence>
<keyword evidence="1" id="KW-0813">Transport</keyword>
<reference evidence="5 6" key="1">
    <citation type="submission" date="2023-04" db="EMBL/GenBank/DDBJ databases">
        <authorList>
            <person name="Hsu D."/>
        </authorList>
    </citation>
    <scope>NUCLEOTIDE SEQUENCE [LARGE SCALE GENOMIC DNA]</scope>
    <source>
        <strain evidence="5 6">MK1</strain>
    </source>
</reference>
<dbReference type="GO" id="GO:0005886">
    <property type="term" value="C:plasma membrane"/>
    <property type="evidence" value="ECO:0007669"/>
    <property type="project" value="TreeGrafter"/>
</dbReference>
<dbReference type="Gene3D" id="3.40.50.300">
    <property type="entry name" value="P-loop containing nucleotide triphosphate hydrolases"/>
    <property type="match status" value="1"/>
</dbReference>
<dbReference type="SUPFAM" id="SSF52540">
    <property type="entry name" value="P-loop containing nucleoside triphosphate hydrolases"/>
    <property type="match status" value="1"/>
</dbReference>
<evidence type="ECO:0000256" key="1">
    <source>
        <dbReference type="ARBA" id="ARBA00022448"/>
    </source>
</evidence>
<dbReference type="GO" id="GO:0022857">
    <property type="term" value="F:transmembrane transporter activity"/>
    <property type="evidence" value="ECO:0007669"/>
    <property type="project" value="TreeGrafter"/>
</dbReference>
<dbReference type="GO" id="GO:0098796">
    <property type="term" value="C:membrane protein complex"/>
    <property type="evidence" value="ECO:0007669"/>
    <property type="project" value="UniProtKB-ARBA"/>
</dbReference>
<dbReference type="SMART" id="SM00382">
    <property type="entry name" value="AAA"/>
    <property type="match status" value="1"/>
</dbReference>
<dbReference type="Pfam" id="PF00005">
    <property type="entry name" value="ABC_tran"/>
    <property type="match status" value="1"/>
</dbReference>
<feature type="domain" description="ABC transporter" evidence="4">
    <location>
        <begin position="2"/>
        <end position="225"/>
    </location>
</feature>
<keyword evidence="2" id="KW-0547">Nucleotide-binding</keyword>